<dbReference type="SUPFAM" id="SSF53756">
    <property type="entry name" value="UDP-Glycosyltransferase/glycogen phosphorylase"/>
    <property type="match status" value="1"/>
</dbReference>
<evidence type="ECO:0000313" key="2">
    <source>
        <dbReference type="EMBL" id="PIR85937.1"/>
    </source>
</evidence>
<evidence type="ECO:0000259" key="1">
    <source>
        <dbReference type="Pfam" id="PF00534"/>
    </source>
</evidence>
<organism evidence="2 3">
    <name type="scientific">Candidatus Kaiserbacteria bacterium CG10_big_fil_rev_8_21_14_0_10_44_10</name>
    <dbReference type="NCBI Taxonomy" id="1974606"/>
    <lineage>
        <taxon>Bacteria</taxon>
        <taxon>Candidatus Kaiseribacteriota</taxon>
    </lineage>
</organism>
<dbReference type="Pfam" id="PF00534">
    <property type="entry name" value="Glycos_transf_1"/>
    <property type="match status" value="1"/>
</dbReference>
<proteinExistence type="predicted"/>
<dbReference type="PANTHER" id="PTHR12526">
    <property type="entry name" value="GLYCOSYLTRANSFERASE"/>
    <property type="match status" value="1"/>
</dbReference>
<dbReference type="InterPro" id="IPR001296">
    <property type="entry name" value="Glyco_trans_1"/>
</dbReference>
<sequence length="405" mass="46118">MKIAIVIDSILGVGGASRQALYLASELTKTGQDVAIYTYYWDENSEYKELFGNIEIISLYKTESEWRTASASLQENKLLKRLHQSFVLNKKNLQALALLIPTDVDVINPHSSCHPITRYVKRLNPKLVSVAMINDPDLNRWSAIRFGIKENIFKKIFRFLSDLPEVLLLKQHNKIIVLDHLNRVWMKKLAGVEATVVRSGLDIQHFAKNQNRSMAAPTKNDTIRLLGIGILMEHRRFEDAILAIKILRNEGYNATLTIIGAHDSTNPYKLNLDTIIRENHLTEYIILLNKISEEELVESFASHHFFVFPNHLQTWGLAIFEAMASKLPVIVSNSTGGSEMLTHKENAWIISPKNPADIAEAIIRLSNDPEQYKTISENGYDFVSKNISWTKYATAMLEQFKSVQK</sequence>
<feature type="domain" description="Glycosyl transferase family 1" evidence="1">
    <location>
        <begin position="220"/>
        <end position="381"/>
    </location>
</feature>
<name>A0A2H0UHQ6_9BACT</name>
<dbReference type="GO" id="GO:0016757">
    <property type="term" value="F:glycosyltransferase activity"/>
    <property type="evidence" value="ECO:0007669"/>
    <property type="project" value="InterPro"/>
</dbReference>
<dbReference type="EMBL" id="PFBG01000017">
    <property type="protein sequence ID" value="PIR85937.1"/>
    <property type="molecule type" value="Genomic_DNA"/>
</dbReference>
<dbReference type="CDD" id="cd03801">
    <property type="entry name" value="GT4_PimA-like"/>
    <property type="match status" value="1"/>
</dbReference>
<reference evidence="3" key="1">
    <citation type="submission" date="2017-09" db="EMBL/GenBank/DDBJ databases">
        <title>Depth-based differentiation of microbial function through sediment-hosted aquifers and enrichment of novel symbionts in the deep terrestrial subsurface.</title>
        <authorList>
            <person name="Probst A.J."/>
            <person name="Ladd B."/>
            <person name="Jarett J.K."/>
            <person name="Geller-Mcgrath D.E."/>
            <person name="Sieber C.M.K."/>
            <person name="Emerson J.B."/>
            <person name="Anantharaman K."/>
            <person name="Thomas B.C."/>
            <person name="Malmstrom R."/>
            <person name="Stieglmeier M."/>
            <person name="Klingl A."/>
            <person name="Woyke T."/>
            <person name="Ryan C.M."/>
            <person name="Banfield J.F."/>
        </authorList>
    </citation>
    <scope>NUCLEOTIDE SEQUENCE [LARGE SCALE GENOMIC DNA]</scope>
</reference>
<dbReference type="Proteomes" id="UP000229612">
    <property type="component" value="Unassembled WGS sequence"/>
</dbReference>
<evidence type="ECO:0000313" key="3">
    <source>
        <dbReference type="Proteomes" id="UP000229612"/>
    </source>
</evidence>
<comment type="caution">
    <text evidence="2">The sequence shown here is derived from an EMBL/GenBank/DDBJ whole genome shotgun (WGS) entry which is preliminary data.</text>
</comment>
<dbReference type="AlphaFoldDB" id="A0A2H0UHQ6"/>
<protein>
    <recommendedName>
        <fullName evidence="1">Glycosyl transferase family 1 domain-containing protein</fullName>
    </recommendedName>
</protein>
<accession>A0A2H0UHQ6</accession>
<gene>
    <name evidence="2" type="ORF">COU14_01495</name>
</gene>
<dbReference type="Gene3D" id="3.40.50.2000">
    <property type="entry name" value="Glycogen Phosphorylase B"/>
    <property type="match status" value="2"/>
</dbReference>